<dbReference type="PANTHER" id="PTHR24177">
    <property type="entry name" value="CASKIN"/>
    <property type="match status" value="1"/>
</dbReference>
<proteinExistence type="predicted"/>
<feature type="transmembrane region" description="Helical" evidence="1">
    <location>
        <begin position="500"/>
        <end position="522"/>
    </location>
</feature>
<keyword evidence="1" id="KW-0812">Transmembrane</keyword>
<evidence type="ECO:0000256" key="1">
    <source>
        <dbReference type="SAM" id="Phobius"/>
    </source>
</evidence>
<evidence type="ECO:0000259" key="2">
    <source>
        <dbReference type="Pfam" id="PF13962"/>
    </source>
</evidence>
<dbReference type="Gene3D" id="1.25.40.20">
    <property type="entry name" value="Ankyrin repeat-containing domain"/>
    <property type="match status" value="1"/>
</dbReference>
<evidence type="ECO:0000313" key="4">
    <source>
        <dbReference type="Proteomes" id="UP001054252"/>
    </source>
</evidence>
<feature type="transmembrane region" description="Helical" evidence="1">
    <location>
        <begin position="422"/>
        <end position="442"/>
    </location>
</feature>
<keyword evidence="4" id="KW-1185">Reference proteome</keyword>
<keyword evidence="1" id="KW-1133">Transmembrane helix</keyword>
<dbReference type="PANTHER" id="PTHR24177:SF329">
    <property type="entry name" value="ANKYRIN REPEAT PROTEIN"/>
    <property type="match status" value="1"/>
</dbReference>
<evidence type="ECO:0000313" key="3">
    <source>
        <dbReference type="EMBL" id="GKV48014.1"/>
    </source>
</evidence>
<dbReference type="InterPro" id="IPR036770">
    <property type="entry name" value="Ankyrin_rpt-contain_sf"/>
</dbReference>
<feature type="domain" description="PGG" evidence="2">
    <location>
        <begin position="291"/>
        <end position="414"/>
    </location>
</feature>
<dbReference type="InterPro" id="IPR026961">
    <property type="entry name" value="PGG_dom"/>
</dbReference>
<protein>
    <recommendedName>
        <fullName evidence="2">PGG domain-containing protein</fullName>
    </recommendedName>
</protein>
<name>A0AAV5MFU6_9ROSI</name>
<dbReference type="Pfam" id="PF13962">
    <property type="entry name" value="PGG"/>
    <property type="match status" value="1"/>
</dbReference>
<dbReference type="AlphaFoldDB" id="A0AAV5MFU6"/>
<feature type="transmembrane region" description="Helical" evidence="1">
    <location>
        <begin position="86"/>
        <end position="107"/>
    </location>
</feature>
<gene>
    <name evidence="3" type="ORF">SLEP1_g54856</name>
</gene>
<organism evidence="3 4">
    <name type="scientific">Rubroshorea leprosula</name>
    <dbReference type="NCBI Taxonomy" id="152421"/>
    <lineage>
        <taxon>Eukaryota</taxon>
        <taxon>Viridiplantae</taxon>
        <taxon>Streptophyta</taxon>
        <taxon>Embryophyta</taxon>
        <taxon>Tracheophyta</taxon>
        <taxon>Spermatophyta</taxon>
        <taxon>Magnoliopsida</taxon>
        <taxon>eudicotyledons</taxon>
        <taxon>Gunneridae</taxon>
        <taxon>Pentapetalae</taxon>
        <taxon>rosids</taxon>
        <taxon>malvids</taxon>
        <taxon>Malvales</taxon>
        <taxon>Dipterocarpaceae</taxon>
        <taxon>Rubroshorea</taxon>
    </lineage>
</organism>
<feature type="transmembrane region" description="Helical" evidence="1">
    <location>
        <begin position="300"/>
        <end position="318"/>
    </location>
</feature>
<accession>A0AAV5MFU6</accession>
<feature type="transmembrane region" description="Helical" evidence="1">
    <location>
        <begin position="356"/>
        <end position="378"/>
    </location>
</feature>
<dbReference type="Proteomes" id="UP001054252">
    <property type="component" value="Unassembled WGS sequence"/>
</dbReference>
<keyword evidence="1" id="KW-0472">Membrane</keyword>
<sequence length="529" mass="61172">MLDSALKHAITCGRKNMAHYLYKKIPLDHFLREDSGFFLLQHCITKRTFAILRKLDKEPSRKLDKEPSRKLDMELYIPRKPVLPRILRIAAKLLSIPIGVPLLLLVIQNYKLKLMDEYALEVIRSICGSISKLEDENQFVQSGAVEATFQAIKNGIPEIAIELLKKRNDNILLRRTDPEHSRNMFVHAVAHREEKVARFLYDEFAETMYTNMVTVTDEDGNNILHIAARLASHSQLDHIPGAVLQLQNELHWFKSVEGIVPRFYNMKNKDGETPTQVFLREHRNLLEEAERWMKKVAESCTVVGALVITTMFTVAFTVPGGNNEGTGFPIILNTTMIHPSEVSFATLFKVFGVSDAISLFAASSSVLMFLGILTSRYTCQDFHISLPKKLIIGLSSLFISIAAMMVAFCATLVIMLQGKKEIHILISLTLIASIPVTLFLLLQAHLLVEMYGSTFRPDIFNRRRYWKYKYDANICSCFKRRWWFTMRKRRWWFTMRKRWMLVRLCALVLLYFISFIVIFINYTGDKWFN</sequence>
<dbReference type="GO" id="GO:0016020">
    <property type="term" value="C:membrane"/>
    <property type="evidence" value="ECO:0007669"/>
    <property type="project" value="TreeGrafter"/>
</dbReference>
<feature type="transmembrane region" description="Helical" evidence="1">
    <location>
        <begin position="390"/>
        <end position="416"/>
    </location>
</feature>
<reference evidence="3 4" key="1">
    <citation type="journal article" date="2021" name="Commun. Biol.">
        <title>The genome of Shorea leprosula (Dipterocarpaceae) highlights the ecological relevance of drought in aseasonal tropical rainforests.</title>
        <authorList>
            <person name="Ng K.K.S."/>
            <person name="Kobayashi M.J."/>
            <person name="Fawcett J.A."/>
            <person name="Hatakeyama M."/>
            <person name="Paape T."/>
            <person name="Ng C.H."/>
            <person name="Ang C.C."/>
            <person name="Tnah L.H."/>
            <person name="Lee C.T."/>
            <person name="Nishiyama T."/>
            <person name="Sese J."/>
            <person name="O'Brien M.J."/>
            <person name="Copetti D."/>
            <person name="Mohd Noor M.I."/>
            <person name="Ong R.C."/>
            <person name="Putra M."/>
            <person name="Sireger I.Z."/>
            <person name="Indrioko S."/>
            <person name="Kosugi Y."/>
            <person name="Izuno A."/>
            <person name="Isagi Y."/>
            <person name="Lee S.L."/>
            <person name="Shimizu K.K."/>
        </authorList>
    </citation>
    <scope>NUCLEOTIDE SEQUENCE [LARGE SCALE GENOMIC DNA]</scope>
    <source>
        <strain evidence="3">214</strain>
    </source>
</reference>
<dbReference type="EMBL" id="BPVZ01000243">
    <property type="protein sequence ID" value="GKV48014.1"/>
    <property type="molecule type" value="Genomic_DNA"/>
</dbReference>
<comment type="caution">
    <text evidence="3">The sequence shown here is derived from an EMBL/GenBank/DDBJ whole genome shotgun (WGS) entry which is preliminary data.</text>
</comment>